<keyword evidence="2 4" id="KW-0067">ATP-binding</keyword>
<dbReference type="Pfam" id="PF00005">
    <property type="entry name" value="ABC_tran"/>
    <property type="match status" value="1"/>
</dbReference>
<organism evidence="4 5">
    <name type="scientific">Halobacillus locisalis</name>
    <dbReference type="NCBI Taxonomy" id="220753"/>
    <lineage>
        <taxon>Bacteria</taxon>
        <taxon>Bacillati</taxon>
        <taxon>Bacillota</taxon>
        <taxon>Bacilli</taxon>
        <taxon>Bacillales</taxon>
        <taxon>Bacillaceae</taxon>
        <taxon>Halobacillus</taxon>
    </lineage>
</organism>
<gene>
    <name evidence="4" type="ORF">H0266_13325</name>
</gene>
<feature type="domain" description="ABC transporter" evidence="3">
    <location>
        <begin position="2"/>
        <end position="225"/>
    </location>
</feature>
<name>A0A838CUP6_9BACI</name>
<dbReference type="AlphaFoldDB" id="A0A838CUP6"/>
<dbReference type="InterPro" id="IPR027417">
    <property type="entry name" value="P-loop_NTPase"/>
</dbReference>
<dbReference type="SUPFAM" id="SSF52540">
    <property type="entry name" value="P-loop containing nucleoside triphosphate hydrolases"/>
    <property type="match status" value="1"/>
</dbReference>
<protein>
    <submittedName>
        <fullName evidence="4">ABC transporter ATP-binding protein</fullName>
    </submittedName>
</protein>
<dbReference type="PANTHER" id="PTHR43158:SF1">
    <property type="entry name" value="ABC TRANSPORTER, ATP-BINDING PROTEIN"/>
    <property type="match status" value="1"/>
</dbReference>
<evidence type="ECO:0000256" key="1">
    <source>
        <dbReference type="ARBA" id="ARBA00022741"/>
    </source>
</evidence>
<reference evidence="4 5" key="1">
    <citation type="journal article" date="2004" name="Extremophiles">
        <title>Halobacillus locisalis sp. nov., a halophilic bacterium isolated from a marine solar saltern of the Yellow Sea in Korea.</title>
        <authorList>
            <person name="Yoon J.H."/>
            <person name="Kang K.H."/>
            <person name="Oh T.K."/>
            <person name="Park Y.H."/>
        </authorList>
    </citation>
    <scope>NUCLEOTIDE SEQUENCE [LARGE SCALE GENOMIC DNA]</scope>
    <source>
        <strain evidence="4 5">KCTC 3788</strain>
    </source>
</reference>
<dbReference type="PANTHER" id="PTHR43158">
    <property type="entry name" value="SKFA PEPTIDE EXPORT ATP-BINDING PROTEIN SKFE"/>
    <property type="match status" value="1"/>
</dbReference>
<proteinExistence type="predicted"/>
<accession>A0A838CUP6</accession>
<sequence length="229" mass="26108">MIEAHQITKRFLTTKAIEGIDLRIDPGKIYGIIGENGSGKSTLLKLLSGLLHPSKGSITINGEPVTRQSASTIAYMTDFDRFYPYFKVSELVSFYESQFVDFNKNKAEDILDFLAIDHEQKLKHLSKGNLGRVKLAVTVAREAPFLLLDEPLSGLDPMVRESIVKGIIQFVDFDRQSLVITTHEIRDIEPLLDEVIIIHEGKKLDQQRVDDIRMKEQLDVEGWLKRRTR</sequence>
<evidence type="ECO:0000256" key="2">
    <source>
        <dbReference type="ARBA" id="ARBA00022840"/>
    </source>
</evidence>
<dbReference type="CDD" id="cd03230">
    <property type="entry name" value="ABC_DR_subfamily_A"/>
    <property type="match status" value="1"/>
</dbReference>
<dbReference type="RefSeq" id="WP_181472929.1">
    <property type="nucleotide sequence ID" value="NZ_JACEFG010000003.1"/>
</dbReference>
<keyword evidence="5" id="KW-1185">Reference proteome</keyword>
<evidence type="ECO:0000313" key="5">
    <source>
        <dbReference type="Proteomes" id="UP000571017"/>
    </source>
</evidence>
<evidence type="ECO:0000313" key="4">
    <source>
        <dbReference type="EMBL" id="MBA2175872.1"/>
    </source>
</evidence>
<dbReference type="SMART" id="SM00382">
    <property type="entry name" value="AAA"/>
    <property type="match status" value="1"/>
</dbReference>
<dbReference type="PROSITE" id="PS50893">
    <property type="entry name" value="ABC_TRANSPORTER_2"/>
    <property type="match status" value="1"/>
</dbReference>
<evidence type="ECO:0000259" key="3">
    <source>
        <dbReference type="PROSITE" id="PS50893"/>
    </source>
</evidence>
<dbReference type="EMBL" id="JACEFG010000003">
    <property type="protein sequence ID" value="MBA2175872.1"/>
    <property type="molecule type" value="Genomic_DNA"/>
</dbReference>
<dbReference type="Gene3D" id="3.40.50.300">
    <property type="entry name" value="P-loop containing nucleotide triphosphate hydrolases"/>
    <property type="match status" value="1"/>
</dbReference>
<dbReference type="InterPro" id="IPR003439">
    <property type="entry name" value="ABC_transporter-like_ATP-bd"/>
</dbReference>
<dbReference type="Proteomes" id="UP000571017">
    <property type="component" value="Unassembled WGS sequence"/>
</dbReference>
<dbReference type="GO" id="GO:0005524">
    <property type="term" value="F:ATP binding"/>
    <property type="evidence" value="ECO:0007669"/>
    <property type="project" value="UniProtKB-KW"/>
</dbReference>
<comment type="caution">
    <text evidence="4">The sequence shown here is derived from an EMBL/GenBank/DDBJ whole genome shotgun (WGS) entry which is preliminary data.</text>
</comment>
<dbReference type="GO" id="GO:0016887">
    <property type="term" value="F:ATP hydrolysis activity"/>
    <property type="evidence" value="ECO:0007669"/>
    <property type="project" value="InterPro"/>
</dbReference>
<keyword evidence="1" id="KW-0547">Nucleotide-binding</keyword>
<dbReference type="InterPro" id="IPR003593">
    <property type="entry name" value="AAA+_ATPase"/>
</dbReference>